<reference evidence="21" key="1">
    <citation type="journal article" date="2017" name="Mol. Ecol.">
        <title>Shotgun mitogenomics across body size classes in a local assemblage of tropical Diptera: Phylogeny, species diversity and mitochondrial abundance spectrum.</title>
        <authorList>
            <person name="Choo L.Q."/>
            <person name="Crampton-Platt A."/>
            <person name="Vogler A.P."/>
        </authorList>
    </citation>
    <scope>NUCLEOTIDE SEQUENCE</scope>
</reference>
<evidence type="ECO:0000256" key="14">
    <source>
        <dbReference type="ARBA" id="ARBA00023128"/>
    </source>
</evidence>
<gene>
    <name evidence="21" type="primary">nad5</name>
</gene>
<keyword evidence="10" id="KW-0249">Electron transport</keyword>
<evidence type="ECO:0000313" key="21">
    <source>
        <dbReference type="EMBL" id="ATN41195.1"/>
    </source>
</evidence>
<dbReference type="PANTHER" id="PTHR42829">
    <property type="entry name" value="NADH-UBIQUINONE OXIDOREDUCTASE CHAIN 5"/>
    <property type="match status" value="1"/>
</dbReference>
<evidence type="ECO:0000256" key="1">
    <source>
        <dbReference type="ARBA" id="ARBA00003257"/>
    </source>
</evidence>
<feature type="transmembrane region" description="Helical" evidence="17">
    <location>
        <begin position="141"/>
        <end position="163"/>
    </location>
</feature>
<feature type="transmembrane region" description="Helical" evidence="17">
    <location>
        <begin position="77"/>
        <end position="95"/>
    </location>
</feature>
<feature type="domain" description="NADH:quinone oxidoreductase/Mrp antiporter transmembrane" evidence="18">
    <location>
        <begin position="96"/>
        <end position="370"/>
    </location>
</feature>
<evidence type="ECO:0000256" key="12">
    <source>
        <dbReference type="ARBA" id="ARBA00023027"/>
    </source>
</evidence>
<evidence type="ECO:0000256" key="8">
    <source>
        <dbReference type="ARBA" id="ARBA00022792"/>
    </source>
</evidence>
<feature type="transmembrane region" description="Helical" evidence="17">
    <location>
        <begin position="203"/>
        <end position="223"/>
    </location>
</feature>
<dbReference type="Pfam" id="PF06455">
    <property type="entry name" value="NADH5_C"/>
    <property type="match status" value="1"/>
</dbReference>
<comment type="similarity">
    <text evidence="17">Belongs to the complex I subunit 5 family.</text>
</comment>
<organism evidence="21">
    <name type="scientific">Cecidomyiidae sp. 3 LC-2017</name>
    <dbReference type="NCBI Taxonomy" id="2030135"/>
    <lineage>
        <taxon>Eukaryota</taxon>
        <taxon>Metazoa</taxon>
        <taxon>Ecdysozoa</taxon>
        <taxon>Arthropoda</taxon>
        <taxon>Hexapoda</taxon>
        <taxon>Insecta</taxon>
        <taxon>Pterygota</taxon>
        <taxon>Neoptera</taxon>
        <taxon>Endopterygota</taxon>
        <taxon>Diptera</taxon>
        <taxon>Nematocera</taxon>
        <taxon>Sciaroidea</taxon>
        <taxon>Cecidomyiidae</taxon>
    </lineage>
</organism>
<evidence type="ECO:0000259" key="19">
    <source>
        <dbReference type="Pfam" id="PF00662"/>
    </source>
</evidence>
<evidence type="ECO:0000256" key="7">
    <source>
        <dbReference type="ARBA" id="ARBA00022692"/>
    </source>
</evidence>
<comment type="subcellular location">
    <subcellularLocation>
        <location evidence="2">Mitochondrion inner membrane</location>
        <topology evidence="2">Multi-pass membrane protein</topology>
    </subcellularLocation>
</comment>
<evidence type="ECO:0000256" key="17">
    <source>
        <dbReference type="RuleBase" id="RU003404"/>
    </source>
</evidence>
<dbReference type="GO" id="GO:0042773">
    <property type="term" value="P:ATP synthesis coupled electron transport"/>
    <property type="evidence" value="ECO:0007669"/>
    <property type="project" value="InterPro"/>
</dbReference>
<feature type="transmembrane region" description="Helical" evidence="17">
    <location>
        <begin position="256"/>
        <end position="277"/>
    </location>
</feature>
<evidence type="ECO:0000259" key="18">
    <source>
        <dbReference type="Pfam" id="PF00361"/>
    </source>
</evidence>
<comment type="function">
    <text evidence="17">Core subunit of the mitochondrial membrane respiratory chain NADH dehydrogenase (Complex I) which catalyzes electron transfer from NADH through the respiratory chain, using ubiquinone as an electron acceptor. Essential for the catalytic activity and assembly of complex I.</text>
</comment>
<feature type="transmembrane region" description="Helical" evidence="17">
    <location>
        <begin position="437"/>
        <end position="462"/>
    </location>
</feature>
<dbReference type="GO" id="GO:0003954">
    <property type="term" value="F:NADH dehydrogenase activity"/>
    <property type="evidence" value="ECO:0007669"/>
    <property type="project" value="TreeGrafter"/>
</dbReference>
<keyword evidence="13 17" id="KW-0830">Ubiquinone</keyword>
<feature type="transmembrane region" description="Helical" evidence="17">
    <location>
        <begin position="474"/>
        <end position="497"/>
    </location>
</feature>
<evidence type="ECO:0000256" key="15">
    <source>
        <dbReference type="ARBA" id="ARBA00023136"/>
    </source>
</evidence>
<feature type="domain" description="NADH-Ubiquinone oxidoreductase (complex I) chain 5 N-terminal" evidence="19">
    <location>
        <begin position="31"/>
        <end position="79"/>
    </location>
</feature>
<feature type="transmembrane region" description="Helical" evidence="17">
    <location>
        <begin position="101"/>
        <end position="120"/>
    </location>
</feature>
<keyword evidence="6" id="KW-0679">Respiratory chain</keyword>
<evidence type="ECO:0000256" key="10">
    <source>
        <dbReference type="ARBA" id="ARBA00022982"/>
    </source>
</evidence>
<feature type="domain" description="NADH dehydrogenase subunit 5 C-terminal" evidence="20">
    <location>
        <begin position="377"/>
        <end position="514"/>
    </location>
</feature>
<geneLocation type="mitochondrion" evidence="21"/>
<dbReference type="EC" id="7.1.1.2" evidence="3 17"/>
<evidence type="ECO:0000256" key="5">
    <source>
        <dbReference type="ARBA" id="ARBA00022448"/>
    </source>
</evidence>
<feature type="transmembrane region" description="Helical" evidence="17">
    <location>
        <begin position="362"/>
        <end position="381"/>
    </location>
</feature>
<dbReference type="EMBL" id="MF410944">
    <property type="protein sequence ID" value="ATN41195.1"/>
    <property type="molecule type" value="Genomic_DNA"/>
</dbReference>
<evidence type="ECO:0000259" key="20">
    <source>
        <dbReference type="Pfam" id="PF06455"/>
    </source>
</evidence>
<comment type="function">
    <text evidence="1">Core subunit of the mitochondrial membrane respiratory chain NADH dehydrogenase (Complex I) that is believed to belong to the minimal assembly required for catalysis. Complex I functions in the transfer of electrons from NADH to the respiratory chain. The immediate electron acceptor for the enzyme is believed to be ubiquinone.</text>
</comment>
<evidence type="ECO:0000256" key="13">
    <source>
        <dbReference type="ARBA" id="ARBA00023075"/>
    </source>
</evidence>
<dbReference type="Pfam" id="PF00662">
    <property type="entry name" value="Proton_antipo_N"/>
    <property type="match status" value="1"/>
</dbReference>
<keyword evidence="7 17" id="KW-0812">Transmembrane</keyword>
<feature type="transmembrane region" description="Helical" evidence="17">
    <location>
        <begin position="402"/>
        <end position="425"/>
    </location>
</feature>
<dbReference type="Pfam" id="PF00361">
    <property type="entry name" value="Proton_antipo_M"/>
    <property type="match status" value="1"/>
</dbReference>
<feature type="transmembrane region" description="Helical" evidence="17">
    <location>
        <begin position="229"/>
        <end position="249"/>
    </location>
</feature>
<evidence type="ECO:0000256" key="3">
    <source>
        <dbReference type="ARBA" id="ARBA00012944"/>
    </source>
</evidence>
<feature type="transmembrane region" description="Helical" evidence="17">
    <location>
        <begin position="7"/>
        <end position="26"/>
    </location>
</feature>
<dbReference type="InterPro" id="IPR001516">
    <property type="entry name" value="Proton_antipo_N"/>
</dbReference>
<evidence type="ECO:0000256" key="2">
    <source>
        <dbReference type="ARBA" id="ARBA00004448"/>
    </source>
</evidence>
<dbReference type="InterPro" id="IPR003945">
    <property type="entry name" value="NU5C-like"/>
</dbReference>
<feature type="transmembrane region" description="Helical" evidence="17">
    <location>
        <begin position="289"/>
        <end position="307"/>
    </location>
</feature>
<name>A0A343LA48_9DIPT</name>
<dbReference type="PRINTS" id="PR01434">
    <property type="entry name" value="NADHDHGNASE5"/>
</dbReference>
<evidence type="ECO:0000256" key="16">
    <source>
        <dbReference type="ARBA" id="ARBA00049551"/>
    </source>
</evidence>
<dbReference type="AlphaFoldDB" id="A0A343LA48"/>
<keyword evidence="11 17" id="KW-1133">Transmembrane helix</keyword>
<dbReference type="GO" id="GO:0008137">
    <property type="term" value="F:NADH dehydrogenase (ubiquinone) activity"/>
    <property type="evidence" value="ECO:0007669"/>
    <property type="project" value="UniProtKB-EC"/>
</dbReference>
<dbReference type="InterPro" id="IPR010934">
    <property type="entry name" value="NADH_DH_su5_C"/>
</dbReference>
<dbReference type="InterPro" id="IPR001750">
    <property type="entry name" value="ND/Mrp_TM"/>
</dbReference>
<proteinExistence type="inferred from homology"/>
<feature type="transmembrane region" description="Helical" evidence="17">
    <location>
        <begin position="46"/>
        <end position="65"/>
    </location>
</feature>
<feature type="transmembrane region" description="Helical" evidence="17">
    <location>
        <begin position="319"/>
        <end position="342"/>
    </location>
</feature>
<evidence type="ECO:0000256" key="9">
    <source>
        <dbReference type="ARBA" id="ARBA00022967"/>
    </source>
</evidence>
<keyword evidence="8" id="KW-0999">Mitochondrion inner membrane</keyword>
<keyword evidence="12 17" id="KW-0520">NAD</keyword>
<protein>
    <recommendedName>
        <fullName evidence="4 17">NADH-ubiquinone oxidoreductase chain 5</fullName>
        <ecNumber evidence="3 17">7.1.1.2</ecNumber>
    </recommendedName>
</protein>
<keyword evidence="15 17" id="KW-0472">Membrane</keyword>
<keyword evidence="9" id="KW-1278">Translocase</keyword>
<comment type="catalytic activity">
    <reaction evidence="16 17">
        <text>a ubiquinone + NADH + 5 H(+)(in) = a ubiquinol + NAD(+) + 4 H(+)(out)</text>
        <dbReference type="Rhea" id="RHEA:29091"/>
        <dbReference type="Rhea" id="RHEA-COMP:9565"/>
        <dbReference type="Rhea" id="RHEA-COMP:9566"/>
        <dbReference type="ChEBI" id="CHEBI:15378"/>
        <dbReference type="ChEBI" id="CHEBI:16389"/>
        <dbReference type="ChEBI" id="CHEBI:17976"/>
        <dbReference type="ChEBI" id="CHEBI:57540"/>
        <dbReference type="ChEBI" id="CHEBI:57945"/>
        <dbReference type="EC" id="7.1.1.2"/>
    </reaction>
</comment>
<keyword evidence="14 17" id="KW-0496">Mitochondrion</keyword>
<sequence length="531" mass="62253">MFLFLSGLFSFWLFMYMLIFEKLMFYEWELINIQGTHMTLNFLLDWMSLLFISVVFTISSMVIFYSMDYMADDKNKVRFIMLLILFIISMMFLIISPNLISVLIGWDGLGLISYCLVIYYQNYKSYNAGMLTALSNRIGDSALLLSIGLMSMMGCWNFCFYLQYEMMSFSFYFVVLASLTKSAQVPFSAWLPAAMAAPTPVSALVHSSTLVTAGIYLLIRFNFLVHSIFNFMLLISIITLLMSSFGACFEKDMKKIIALSTLSQLGLMMSILSLGFFKLSFFHLLTHALFKSLLFLCSGIFIHNFINFQDIRYLGMLNYNILITLSYFNISSLALMGMPFLAGFYSKDMIIEYMMNSNMNVMIFWIYCLSITLTVIYSLRLMSLMINNKMSFNNFSFIENKLSMISMALLMMFSIMGGSIFNWLIFPYKMTMLFNMFYKLLVIKMSMTGILINYLFLFLWFNKIKLMKLKIYKLMYFISSMLFFNNFIALINFQILLIDIKIKLITDSKWMEYYNIIIINYYKNFYNKFMT</sequence>
<evidence type="ECO:0000256" key="6">
    <source>
        <dbReference type="ARBA" id="ARBA00022660"/>
    </source>
</evidence>
<evidence type="ECO:0000256" key="11">
    <source>
        <dbReference type="ARBA" id="ARBA00022989"/>
    </source>
</evidence>
<accession>A0A343LA48</accession>
<evidence type="ECO:0000256" key="4">
    <source>
        <dbReference type="ARBA" id="ARBA00021096"/>
    </source>
</evidence>
<keyword evidence="5 17" id="KW-0813">Transport</keyword>
<dbReference type="GO" id="GO:0005743">
    <property type="term" value="C:mitochondrial inner membrane"/>
    <property type="evidence" value="ECO:0007669"/>
    <property type="project" value="UniProtKB-SubCell"/>
</dbReference>
<dbReference type="GO" id="GO:0015990">
    <property type="term" value="P:electron transport coupled proton transport"/>
    <property type="evidence" value="ECO:0007669"/>
    <property type="project" value="TreeGrafter"/>
</dbReference>
<dbReference type="PANTHER" id="PTHR42829:SF2">
    <property type="entry name" value="NADH-UBIQUINONE OXIDOREDUCTASE CHAIN 5"/>
    <property type="match status" value="1"/>
</dbReference>